<proteinExistence type="predicted"/>
<dbReference type="EMBL" id="CP016893">
    <property type="protein sequence ID" value="AST58279.1"/>
    <property type="molecule type" value="Genomic_DNA"/>
</dbReference>
<reference evidence="1 2" key="1">
    <citation type="submission" date="2016-08" db="EMBL/GenBank/DDBJ databases">
        <title>A novel genetic cassette of butanologenic Thermoanaerobacterium thermosaccharolyticum that directly convert cellulose to butanol.</title>
        <authorList>
            <person name="Li T."/>
            <person name="He J."/>
        </authorList>
    </citation>
    <scope>NUCLEOTIDE SEQUENCE [LARGE SCALE GENOMIC DNA]</scope>
    <source>
        <strain evidence="1 2">TG57</strain>
    </source>
</reference>
<dbReference type="Proteomes" id="UP000214975">
    <property type="component" value="Chromosome"/>
</dbReference>
<dbReference type="AlphaFoldDB" id="A0A223I0Q2"/>
<evidence type="ECO:0000313" key="2">
    <source>
        <dbReference type="Proteomes" id="UP000214975"/>
    </source>
</evidence>
<gene>
    <name evidence="1" type="ORF">Thert_02373</name>
</gene>
<evidence type="ECO:0000313" key="1">
    <source>
        <dbReference type="EMBL" id="AST58279.1"/>
    </source>
</evidence>
<protein>
    <submittedName>
        <fullName evidence="1">Transposase IS116/IS110/IS902 family protein</fullName>
    </submittedName>
</protein>
<organism evidence="1 2">
    <name type="scientific">Thermoanaerobacterium thermosaccharolyticum</name>
    <name type="common">Clostridium thermosaccharolyticum</name>
    <dbReference type="NCBI Taxonomy" id="1517"/>
    <lineage>
        <taxon>Bacteria</taxon>
        <taxon>Bacillati</taxon>
        <taxon>Bacillota</taxon>
        <taxon>Clostridia</taxon>
        <taxon>Thermoanaerobacterales</taxon>
        <taxon>Thermoanaerobacteraceae</taxon>
        <taxon>Thermoanaerobacterium</taxon>
    </lineage>
</organism>
<name>A0A223I0Q2_THETR</name>
<accession>A0A223I0Q2</accession>
<sequence>MLKAQLTHIDFLDEQIALLDEKIKRRILPFEEDLERLDTIPGVGRCTAS</sequence>